<dbReference type="Proteomes" id="UP000199256">
    <property type="component" value="Unassembled WGS sequence"/>
</dbReference>
<name>A0A1H7RS70_9GAMM</name>
<dbReference type="AlphaFoldDB" id="A0A1H7RS70"/>
<dbReference type="InterPro" id="IPR011990">
    <property type="entry name" value="TPR-like_helical_dom_sf"/>
</dbReference>
<keyword evidence="1" id="KW-0812">Transmembrane</keyword>
<accession>A0A1H7RS70</accession>
<reference evidence="3" key="1">
    <citation type="submission" date="2016-10" db="EMBL/GenBank/DDBJ databases">
        <authorList>
            <person name="Varghese N."/>
            <person name="Submissions S."/>
        </authorList>
    </citation>
    <scope>NUCLEOTIDE SEQUENCE [LARGE SCALE GENOMIC DNA]</scope>
    <source>
        <strain evidence="3">DSM 241</strain>
    </source>
</reference>
<gene>
    <name evidence="2" type="ORF">SAMN05444515_1273</name>
</gene>
<evidence type="ECO:0008006" key="4">
    <source>
        <dbReference type="Google" id="ProtNLM"/>
    </source>
</evidence>
<protein>
    <recommendedName>
        <fullName evidence="4">Tetratricopeptide repeat-containing protein</fullName>
    </recommendedName>
</protein>
<keyword evidence="3" id="KW-1185">Reference proteome</keyword>
<dbReference type="EMBL" id="FOAA01000027">
    <property type="protein sequence ID" value="SEL63150.1"/>
    <property type="molecule type" value="Genomic_DNA"/>
</dbReference>
<dbReference type="SUPFAM" id="SSF48452">
    <property type="entry name" value="TPR-like"/>
    <property type="match status" value="1"/>
</dbReference>
<feature type="transmembrane region" description="Helical" evidence="1">
    <location>
        <begin position="28"/>
        <end position="59"/>
    </location>
</feature>
<evidence type="ECO:0000256" key="1">
    <source>
        <dbReference type="SAM" id="Phobius"/>
    </source>
</evidence>
<dbReference type="RefSeq" id="WP_090255749.1">
    <property type="nucleotide sequence ID" value="NZ_FOAA01000027.1"/>
</dbReference>
<dbReference type="STRING" id="1396821.SAMN05444515_1273"/>
<keyword evidence="1" id="KW-1133">Transmembrane helix</keyword>
<keyword evidence="1" id="KW-0472">Membrane</keyword>
<dbReference type="Gene3D" id="1.25.40.10">
    <property type="entry name" value="Tetratricopeptide repeat domain"/>
    <property type="match status" value="1"/>
</dbReference>
<evidence type="ECO:0000313" key="3">
    <source>
        <dbReference type="Proteomes" id="UP000199256"/>
    </source>
</evidence>
<evidence type="ECO:0000313" key="2">
    <source>
        <dbReference type="EMBL" id="SEL63150.1"/>
    </source>
</evidence>
<sequence>MQFLIDLLRSDNLHWLTTPRFAVVSLPLGLAGVLGLAGLGLAALLPLAISVMGFSRLVWLKRLPHEKARLVDARQALADAAPGRAIDILQTPLRLAGTTYEVDRATLLSNAHVLEGRFMEAHQALNAVNERHLLPDERLRLECAWAELFFEAGNPAEARRHIEAVKPGDCKADIACLLLKAHIALEREQFDEARALLEHGLDRCQERTHRIYLLNNLASLEYQRRRPSYQLRYLQAAIAEFRRAPRADLVDIVHHNLAIALVRAGHPVEAKSVLHEAWEVSDNSDLDHAIKVLNNHLEAAREAGDAEWKREVHEEYARQIKRLSPRTPSERLALEVSLLRARRNDGIPLESGDYAGLIARLLATVGASQPGIPAAACVAALVNIRHDLAQELNTASPQTDIQPLVALYNAAAKQLLDHRATIDAYLSELSPKLIGPLDSWLCYRNDADKAQIQLADHPAALHKAYIQLFSHLRENAEWAMERGTLWQAADKWLIICDEYTAYHDELPVEFQHSWREDYGQLAAHALNQATALLKTSNDHIHHVNLLIGMAYFNLRLRNDKRAAEHWIRIVDGCDLALDQYAGWLREHYAYVCKALGRVDQSRATYYDALIV</sequence>
<organism evidence="2 3">
    <name type="scientific">Ectothiorhodospira marina</name>
    <dbReference type="NCBI Taxonomy" id="1396821"/>
    <lineage>
        <taxon>Bacteria</taxon>
        <taxon>Pseudomonadati</taxon>
        <taxon>Pseudomonadota</taxon>
        <taxon>Gammaproteobacteria</taxon>
        <taxon>Chromatiales</taxon>
        <taxon>Ectothiorhodospiraceae</taxon>
        <taxon>Ectothiorhodospira</taxon>
    </lineage>
</organism>
<dbReference type="OrthoDB" id="1123107at2"/>
<proteinExistence type="predicted"/>